<dbReference type="GO" id="GO:0003677">
    <property type="term" value="F:DNA binding"/>
    <property type="evidence" value="ECO:0007669"/>
    <property type="project" value="UniProtKB-KW"/>
</dbReference>
<gene>
    <name evidence="2" type="ORF">DXC17_06000</name>
</gene>
<name>A0A3E4WG29_9BACT</name>
<accession>A0A3E4WG29</accession>
<dbReference type="Proteomes" id="UP000260780">
    <property type="component" value="Unassembled WGS sequence"/>
</dbReference>
<dbReference type="EMBL" id="QSTF01000010">
    <property type="protein sequence ID" value="RGM41183.1"/>
    <property type="molecule type" value="Genomic_DNA"/>
</dbReference>
<dbReference type="RefSeq" id="WP_117747658.1">
    <property type="nucleotide sequence ID" value="NZ_CATXHJ010000023.1"/>
</dbReference>
<comment type="caution">
    <text evidence="2">The sequence shown here is derived from an EMBL/GenBank/DDBJ whole genome shotgun (WGS) entry which is preliminary data.</text>
</comment>
<evidence type="ECO:0000313" key="3">
    <source>
        <dbReference type="Proteomes" id="UP000260780"/>
    </source>
</evidence>
<dbReference type="PANTHER" id="PTHR34585">
    <property type="match status" value="1"/>
</dbReference>
<feature type="domain" description="Helix-turn-helix" evidence="1">
    <location>
        <begin position="40"/>
        <end position="89"/>
    </location>
</feature>
<dbReference type="InterPro" id="IPR041657">
    <property type="entry name" value="HTH_17"/>
</dbReference>
<dbReference type="PANTHER" id="PTHR34585:SF22">
    <property type="entry name" value="HELIX-TURN-HELIX DOMAIN-CONTAINING PROTEIN"/>
    <property type="match status" value="1"/>
</dbReference>
<proteinExistence type="predicted"/>
<keyword evidence="2" id="KW-0238">DNA-binding</keyword>
<evidence type="ECO:0000313" key="2">
    <source>
        <dbReference type="EMBL" id="RGM41183.1"/>
    </source>
</evidence>
<dbReference type="InterPro" id="IPR009061">
    <property type="entry name" value="DNA-bd_dom_put_sf"/>
</dbReference>
<protein>
    <submittedName>
        <fullName evidence="2">DNA-binding protein</fullName>
    </submittedName>
</protein>
<organism evidence="2 3">
    <name type="scientific">Phocaeicola plebeius</name>
    <dbReference type="NCBI Taxonomy" id="310297"/>
    <lineage>
        <taxon>Bacteria</taxon>
        <taxon>Pseudomonadati</taxon>
        <taxon>Bacteroidota</taxon>
        <taxon>Bacteroidia</taxon>
        <taxon>Bacteroidales</taxon>
        <taxon>Bacteroidaceae</taxon>
        <taxon>Phocaeicola</taxon>
    </lineage>
</organism>
<dbReference type="Pfam" id="PF12728">
    <property type="entry name" value="HTH_17"/>
    <property type="match status" value="1"/>
</dbReference>
<evidence type="ECO:0000259" key="1">
    <source>
        <dbReference type="Pfam" id="PF12728"/>
    </source>
</evidence>
<dbReference type="AlphaFoldDB" id="A0A3E4WG29"/>
<sequence>MEIVNIEAGTFREMTTSIRLLKEKLENLKSRQTSKSLDDWMDNQEVCMALNISQRTLQALRSNGTLPFSQIDRKTYYRRQDVIRLIEKGKKR</sequence>
<reference evidence="2 3" key="1">
    <citation type="submission" date="2018-08" db="EMBL/GenBank/DDBJ databases">
        <title>A genome reference for cultivated species of the human gut microbiota.</title>
        <authorList>
            <person name="Zou Y."/>
            <person name="Xue W."/>
            <person name="Luo G."/>
        </authorList>
    </citation>
    <scope>NUCLEOTIDE SEQUENCE [LARGE SCALE GENOMIC DNA]</scope>
    <source>
        <strain evidence="2 3">OM08-14</strain>
    </source>
</reference>
<dbReference type="SUPFAM" id="SSF46955">
    <property type="entry name" value="Putative DNA-binding domain"/>
    <property type="match status" value="1"/>
</dbReference>